<dbReference type="RefSeq" id="WP_168101793.1">
    <property type="nucleotide sequence ID" value="NZ_JAATEN010000007.1"/>
</dbReference>
<name>A0ABX1BXK0_9ACTN</name>
<accession>A0ABX1BXK0</accession>
<dbReference type="EMBL" id="JAATEN010000007">
    <property type="protein sequence ID" value="NJQ01196.1"/>
    <property type="molecule type" value="Genomic_DNA"/>
</dbReference>
<dbReference type="Proteomes" id="UP000695264">
    <property type="component" value="Unassembled WGS sequence"/>
</dbReference>
<evidence type="ECO:0000313" key="2">
    <source>
        <dbReference type="Proteomes" id="UP000695264"/>
    </source>
</evidence>
<reference evidence="1 2" key="1">
    <citation type="submission" date="2020-03" db="EMBL/GenBank/DDBJ databases">
        <title>WGS of actinomycetes isolated from Thailand.</title>
        <authorList>
            <person name="Thawai C."/>
        </authorList>
    </citation>
    <scope>NUCLEOTIDE SEQUENCE [LARGE SCALE GENOMIC DNA]</scope>
    <source>
        <strain evidence="1 2">PLAI 1-29</strain>
    </source>
</reference>
<comment type="caution">
    <text evidence="1">The sequence shown here is derived from an EMBL/GenBank/DDBJ whole genome shotgun (WGS) entry which is preliminary data.</text>
</comment>
<organism evidence="1 2">
    <name type="scientific">Streptomyces zingiberis</name>
    <dbReference type="NCBI Taxonomy" id="2053010"/>
    <lineage>
        <taxon>Bacteria</taxon>
        <taxon>Bacillati</taxon>
        <taxon>Actinomycetota</taxon>
        <taxon>Actinomycetes</taxon>
        <taxon>Kitasatosporales</taxon>
        <taxon>Streptomycetaceae</taxon>
        <taxon>Streptomyces</taxon>
    </lineage>
</organism>
<sequence length="135" mass="14748">MSSAETEHEKAAGTGTDPAAAVLYVCAERGTVSPGLAAGRAEEEGHAFAATHGLRIVEVVGDPYGEPDPRQREGWRRIRAMAETGAVGVVVVRWPAVIAPESAHELRYHELRWLREHGVRVRYSWPPLLQCGADR</sequence>
<gene>
    <name evidence="1" type="ORF">HCK00_11795</name>
</gene>
<evidence type="ECO:0000313" key="1">
    <source>
        <dbReference type="EMBL" id="NJQ01196.1"/>
    </source>
</evidence>
<keyword evidence="2" id="KW-1185">Reference proteome</keyword>
<proteinExistence type="predicted"/>
<protein>
    <submittedName>
        <fullName evidence="1">Recombinase family protein</fullName>
    </submittedName>
</protein>